<dbReference type="GO" id="GO:0004515">
    <property type="term" value="F:nicotinate-nucleotide adenylyltransferase activity"/>
    <property type="evidence" value="ECO:0007669"/>
    <property type="project" value="UniProtKB-EC"/>
</dbReference>
<dbReference type="PANTHER" id="PTHR39321">
    <property type="entry name" value="NICOTINATE-NUCLEOTIDE ADENYLYLTRANSFERASE-RELATED"/>
    <property type="match status" value="1"/>
</dbReference>
<evidence type="ECO:0000256" key="12">
    <source>
        <dbReference type="ARBA" id="ARBA00033140"/>
    </source>
</evidence>
<dbReference type="GO" id="GO:0005524">
    <property type="term" value="F:ATP binding"/>
    <property type="evidence" value="ECO:0007669"/>
    <property type="project" value="UniProtKB-KW"/>
</dbReference>
<dbReference type="PANTHER" id="PTHR39321:SF3">
    <property type="entry name" value="PHOSPHOPANTETHEINE ADENYLYLTRANSFERASE"/>
    <property type="match status" value="1"/>
</dbReference>
<evidence type="ECO:0000256" key="5">
    <source>
        <dbReference type="ARBA" id="ARBA00022642"/>
    </source>
</evidence>
<dbReference type="EMBL" id="AP017928">
    <property type="protein sequence ID" value="BBA32174.1"/>
    <property type="molecule type" value="Genomic_DNA"/>
</dbReference>
<evidence type="ECO:0000256" key="6">
    <source>
        <dbReference type="ARBA" id="ARBA00022679"/>
    </source>
</evidence>
<evidence type="ECO:0000256" key="13">
    <source>
        <dbReference type="ARBA" id="ARBA00033353"/>
    </source>
</evidence>
<evidence type="ECO:0000256" key="7">
    <source>
        <dbReference type="ARBA" id="ARBA00022695"/>
    </source>
</evidence>
<dbReference type="InterPro" id="IPR014729">
    <property type="entry name" value="Rossmann-like_a/b/a_fold"/>
</dbReference>
<comment type="function">
    <text evidence="1">Catalyzes the reversible adenylation of nicotinate mononucleotide (NaMN) to nicotinic acid adenine dinucleotide (NaAD).</text>
</comment>
<evidence type="ECO:0000256" key="14">
    <source>
        <dbReference type="ARBA" id="ARBA00048721"/>
    </source>
</evidence>
<protein>
    <recommendedName>
        <fullName evidence="4">nicotinate-nucleotide adenylyltransferase</fullName>
        <ecNumber evidence="4">2.7.7.18</ecNumber>
    </recommendedName>
    <alternativeName>
        <fullName evidence="13">Deamido-NAD(+) diphosphorylase</fullName>
    </alternativeName>
    <alternativeName>
        <fullName evidence="12">Deamido-NAD(+) pyrophosphorylase</fullName>
    </alternativeName>
    <alternativeName>
        <fullName evidence="11">Nicotinate mononucleotide adenylyltransferase</fullName>
    </alternativeName>
</protein>
<dbReference type="Pfam" id="PF01467">
    <property type="entry name" value="CTP_transf_like"/>
    <property type="match status" value="1"/>
</dbReference>
<dbReference type="Proteomes" id="UP000266313">
    <property type="component" value="Chromosome"/>
</dbReference>
<evidence type="ECO:0000256" key="9">
    <source>
        <dbReference type="ARBA" id="ARBA00022840"/>
    </source>
</evidence>
<keyword evidence="5" id="KW-0662">Pyridine nucleotide biosynthesis</keyword>
<organism evidence="16 17">
    <name type="scientific">Methylocaldum marinum</name>
    <dbReference type="NCBI Taxonomy" id="1432792"/>
    <lineage>
        <taxon>Bacteria</taxon>
        <taxon>Pseudomonadati</taxon>
        <taxon>Pseudomonadota</taxon>
        <taxon>Gammaproteobacteria</taxon>
        <taxon>Methylococcales</taxon>
        <taxon>Methylococcaceae</taxon>
        <taxon>Methylocaldum</taxon>
    </lineage>
</organism>
<dbReference type="AlphaFoldDB" id="A0A286P3F2"/>
<keyword evidence="6 16" id="KW-0808">Transferase</keyword>
<dbReference type="GO" id="GO:0009435">
    <property type="term" value="P:NAD+ biosynthetic process"/>
    <property type="evidence" value="ECO:0007669"/>
    <property type="project" value="InterPro"/>
</dbReference>
<evidence type="ECO:0000256" key="2">
    <source>
        <dbReference type="ARBA" id="ARBA00005019"/>
    </source>
</evidence>
<evidence type="ECO:0000313" key="16">
    <source>
        <dbReference type="EMBL" id="BBA32174.1"/>
    </source>
</evidence>
<evidence type="ECO:0000313" key="17">
    <source>
        <dbReference type="Proteomes" id="UP000266313"/>
    </source>
</evidence>
<dbReference type="NCBIfam" id="TIGR00125">
    <property type="entry name" value="cyt_tran_rel"/>
    <property type="match status" value="1"/>
</dbReference>
<comment type="catalytic activity">
    <reaction evidence="14">
        <text>nicotinate beta-D-ribonucleotide + ATP + H(+) = deamido-NAD(+) + diphosphate</text>
        <dbReference type="Rhea" id="RHEA:22860"/>
        <dbReference type="ChEBI" id="CHEBI:15378"/>
        <dbReference type="ChEBI" id="CHEBI:30616"/>
        <dbReference type="ChEBI" id="CHEBI:33019"/>
        <dbReference type="ChEBI" id="CHEBI:57502"/>
        <dbReference type="ChEBI" id="CHEBI:58437"/>
        <dbReference type="EC" id="2.7.7.18"/>
    </reaction>
</comment>
<keyword evidence="8" id="KW-0547">Nucleotide-binding</keyword>
<evidence type="ECO:0000256" key="4">
    <source>
        <dbReference type="ARBA" id="ARBA00012389"/>
    </source>
</evidence>
<reference evidence="16 17" key="1">
    <citation type="submission" date="2016-12" db="EMBL/GenBank/DDBJ databases">
        <title>Genome sequencing of Methylocaldum marinum.</title>
        <authorList>
            <person name="Takeuchi M."/>
            <person name="Kamagata Y."/>
            <person name="Hiraoka S."/>
            <person name="Oshima K."/>
            <person name="Hattori M."/>
            <person name="Iwasaki W."/>
        </authorList>
    </citation>
    <scope>NUCLEOTIDE SEQUENCE [LARGE SCALE GENOMIC DNA]</scope>
    <source>
        <strain evidence="16 17">S8</strain>
    </source>
</reference>
<proteinExistence type="inferred from homology"/>
<evidence type="ECO:0000256" key="10">
    <source>
        <dbReference type="ARBA" id="ARBA00023027"/>
    </source>
</evidence>
<comment type="pathway">
    <text evidence="2">Cofactor biosynthesis; NAD(+) biosynthesis; deamido-NAD(+) from nicotinate D-ribonucleotide: step 1/1.</text>
</comment>
<evidence type="ECO:0000256" key="11">
    <source>
        <dbReference type="ARBA" id="ARBA00031253"/>
    </source>
</evidence>
<dbReference type="KEGG" id="mmai:sS8_0206"/>
<evidence type="ECO:0000256" key="3">
    <source>
        <dbReference type="ARBA" id="ARBA00009014"/>
    </source>
</evidence>
<evidence type="ECO:0000259" key="15">
    <source>
        <dbReference type="Pfam" id="PF01467"/>
    </source>
</evidence>
<comment type="similarity">
    <text evidence="3">Belongs to the NadD family.</text>
</comment>
<evidence type="ECO:0000256" key="8">
    <source>
        <dbReference type="ARBA" id="ARBA00022741"/>
    </source>
</evidence>
<keyword evidence="10" id="KW-0520">NAD</keyword>
<keyword evidence="17" id="KW-1185">Reference proteome</keyword>
<keyword evidence="9" id="KW-0067">ATP-binding</keyword>
<evidence type="ECO:0000256" key="1">
    <source>
        <dbReference type="ARBA" id="ARBA00002324"/>
    </source>
</evidence>
<sequence length="193" mass="21475">MNTPPLRIAVYGAAANPPHLGHMDCLAQLLALGYELIYFLPSAGHAFGKTMKPLAQRLAMAELLVAERFPGERRIRVSGLEAELARPAPDRRVYSIDVLEHLRTVHPQAELHLALGPDNAAPEVFRRFRAYQRLVEEFGIITLKERIPVRSTWIRAELGSARPNREALERVLGVALTGHLLSNGLYKDSASNE</sequence>
<keyword evidence="7 16" id="KW-0548">Nucleotidyltransferase</keyword>
<feature type="domain" description="Cytidyltransferase-like" evidence="15">
    <location>
        <begin position="11"/>
        <end position="156"/>
    </location>
</feature>
<gene>
    <name evidence="16" type="ORF">sS8_0206</name>
</gene>
<dbReference type="EC" id="2.7.7.18" evidence="4"/>
<dbReference type="InterPro" id="IPR004821">
    <property type="entry name" value="Cyt_trans-like"/>
</dbReference>
<dbReference type="InterPro" id="IPR005248">
    <property type="entry name" value="NadD/NMNAT"/>
</dbReference>
<dbReference type="SUPFAM" id="SSF52374">
    <property type="entry name" value="Nucleotidylyl transferase"/>
    <property type="match status" value="1"/>
</dbReference>
<name>A0A286P3F2_9GAMM</name>
<dbReference type="Gene3D" id="3.40.50.620">
    <property type="entry name" value="HUPs"/>
    <property type="match status" value="1"/>
</dbReference>
<accession>A0A286P3F2</accession>